<evidence type="ECO:0000259" key="2">
    <source>
        <dbReference type="Pfam" id="PF22422"/>
    </source>
</evidence>
<proteinExistence type="predicted"/>
<accession>A0A1G7AGS5</accession>
<dbReference type="Pfam" id="PF22422">
    <property type="entry name" value="MGH1-like_GH"/>
    <property type="match status" value="1"/>
</dbReference>
<feature type="region of interest" description="Disordered" evidence="1">
    <location>
        <begin position="1"/>
        <end position="27"/>
    </location>
</feature>
<evidence type="ECO:0000313" key="4">
    <source>
        <dbReference type="Proteomes" id="UP000198949"/>
    </source>
</evidence>
<evidence type="ECO:0000256" key="1">
    <source>
        <dbReference type="SAM" id="MobiDB-lite"/>
    </source>
</evidence>
<organism evidence="3 4">
    <name type="scientific">Glycomyces harbinensis</name>
    <dbReference type="NCBI Taxonomy" id="58114"/>
    <lineage>
        <taxon>Bacteria</taxon>
        <taxon>Bacillati</taxon>
        <taxon>Actinomycetota</taxon>
        <taxon>Actinomycetes</taxon>
        <taxon>Glycomycetales</taxon>
        <taxon>Glycomycetaceae</taxon>
        <taxon>Glycomyces</taxon>
    </lineage>
</organism>
<feature type="domain" description="Mannosylglycerate hydrolase MGH1-like glycoside hydrolase" evidence="2">
    <location>
        <begin position="117"/>
        <end position="423"/>
    </location>
</feature>
<dbReference type="InterPro" id="IPR008928">
    <property type="entry name" value="6-hairpin_glycosidase_sf"/>
</dbReference>
<gene>
    <name evidence="3" type="ORF">SAMN05216270_11398</name>
</gene>
<evidence type="ECO:0000313" key="3">
    <source>
        <dbReference type="EMBL" id="SDE13245.1"/>
    </source>
</evidence>
<dbReference type="Proteomes" id="UP000198949">
    <property type="component" value="Unassembled WGS sequence"/>
</dbReference>
<dbReference type="AlphaFoldDB" id="A0A1G7AGS5"/>
<feature type="compositionally biased region" description="Basic and acidic residues" evidence="1">
    <location>
        <begin position="12"/>
        <end position="27"/>
    </location>
</feature>
<sequence>MTPVGTGGPTARPEHPRSTPRKATVDKPIDAALTRLRDNDTARRAGLAGSALGTELAAAGIGFAAVGGPLEDRWHRALTELAQCIRPREGAPPVLNEGGVYHGTWIESTGTVNAEVLARFAPGVARDTHLLFADHQRGDGMIPYKVTDAGPAFSQIQIVTPLARTVWHHHRLTAGDPGFLERMYRAMARYDDWLVRFRDTRGTGGVEAFCAFDTGHDLSPRFWFAPDRAFRGDARRCDPDSPTLPYVAPDLTANAACQRSYLARIAEALGEDPDPWRRKANRSIEALYEQCFDEDDGTFYDRDRNGAHVRVRSDVLLRVLACEIGDAAFFERALRDHLMNTRKFLSHFGFTSLAMDDPRFDADASRNSWGGPVNLLSMLRAPQAFEHHGRAAELAVVAAPVLAALAAADRFPQCLDPWSGAPGFTSVYSPSILWFLDAVERGFGILPRPGGEVWFTGLPPTRLDHDAAAEATAYARRIGGADYTLAADDGRVEIHREGVLHLAFPRGWRIVMSPEGTVRAVVGMSPRPVTGDLESHGGEAGADALRLTIGPNERVELDDRGAVTSRTAAAFVPPGFG</sequence>
<dbReference type="InterPro" id="IPR054491">
    <property type="entry name" value="MGH1-like_GH"/>
</dbReference>
<reference evidence="4" key="1">
    <citation type="submission" date="2016-10" db="EMBL/GenBank/DDBJ databases">
        <authorList>
            <person name="Varghese N."/>
            <person name="Submissions S."/>
        </authorList>
    </citation>
    <scope>NUCLEOTIDE SEQUENCE [LARGE SCALE GENOMIC DNA]</scope>
    <source>
        <strain evidence="4">CGMCC 4.3516</strain>
    </source>
</reference>
<dbReference type="GO" id="GO:0005975">
    <property type="term" value="P:carbohydrate metabolic process"/>
    <property type="evidence" value="ECO:0007669"/>
    <property type="project" value="InterPro"/>
</dbReference>
<dbReference type="SUPFAM" id="SSF48208">
    <property type="entry name" value="Six-hairpin glycosidases"/>
    <property type="match status" value="1"/>
</dbReference>
<dbReference type="InterPro" id="IPR012341">
    <property type="entry name" value="6hp_glycosidase-like_sf"/>
</dbReference>
<keyword evidence="4" id="KW-1185">Reference proteome</keyword>
<dbReference type="Gene3D" id="1.50.10.10">
    <property type="match status" value="1"/>
</dbReference>
<dbReference type="STRING" id="58114.SAMN05216270_11398"/>
<protein>
    <recommendedName>
        <fullName evidence="2">Mannosylglycerate hydrolase MGH1-like glycoside hydrolase domain-containing protein</fullName>
    </recommendedName>
</protein>
<dbReference type="EMBL" id="FNAD01000013">
    <property type="protein sequence ID" value="SDE13245.1"/>
    <property type="molecule type" value="Genomic_DNA"/>
</dbReference>
<name>A0A1G7AGS5_9ACTN</name>